<protein>
    <submittedName>
        <fullName evidence="1">LAQU0S31e00254g1_1</fullName>
    </submittedName>
</protein>
<dbReference type="PIRSF" id="PIRSF010372">
    <property type="entry name" value="PaiB"/>
    <property type="match status" value="1"/>
</dbReference>
<dbReference type="EMBL" id="LN890569">
    <property type="protein sequence ID" value="CUS25185.1"/>
    <property type="molecule type" value="Genomic_DNA"/>
</dbReference>
<evidence type="ECO:0000313" key="2">
    <source>
        <dbReference type="Proteomes" id="UP000236544"/>
    </source>
</evidence>
<dbReference type="Gene3D" id="2.30.110.10">
    <property type="entry name" value="Electron Transport, Fmn-binding Protein, Chain A"/>
    <property type="match status" value="1"/>
</dbReference>
<dbReference type="SUPFAM" id="SSF50475">
    <property type="entry name" value="FMN-binding split barrel"/>
    <property type="match status" value="1"/>
</dbReference>
<dbReference type="OrthoDB" id="2101473at2759"/>
<keyword evidence="2" id="KW-1185">Reference proteome</keyword>
<organism evidence="1 2">
    <name type="scientific">Lachancea quebecensis</name>
    <dbReference type="NCBI Taxonomy" id="1654605"/>
    <lineage>
        <taxon>Eukaryota</taxon>
        <taxon>Fungi</taxon>
        <taxon>Dikarya</taxon>
        <taxon>Ascomycota</taxon>
        <taxon>Saccharomycotina</taxon>
        <taxon>Saccharomycetes</taxon>
        <taxon>Saccharomycetales</taxon>
        <taxon>Saccharomycetaceae</taxon>
        <taxon>Lachancea</taxon>
    </lineage>
</organism>
<dbReference type="Pfam" id="PF04299">
    <property type="entry name" value="FMN_bind_2"/>
    <property type="match status" value="1"/>
</dbReference>
<proteinExistence type="predicted"/>
<dbReference type="AlphaFoldDB" id="A0A0P1KYD9"/>
<dbReference type="PANTHER" id="PTHR35802:SF1">
    <property type="entry name" value="PROTEASE SYNTHASE AND SPORULATION PROTEIN PAI 2"/>
    <property type="match status" value="1"/>
</dbReference>
<dbReference type="Proteomes" id="UP000236544">
    <property type="component" value="Unassembled WGS sequence"/>
</dbReference>
<name>A0A0P1KYD9_9SACH</name>
<dbReference type="PANTHER" id="PTHR35802">
    <property type="entry name" value="PROTEASE SYNTHASE AND SPORULATION PROTEIN PAI 2"/>
    <property type="match status" value="1"/>
</dbReference>
<reference evidence="2" key="1">
    <citation type="submission" date="2015-10" db="EMBL/GenBank/DDBJ databases">
        <authorList>
            <person name="Devillers H."/>
        </authorList>
    </citation>
    <scope>NUCLEOTIDE SEQUENCE [LARGE SCALE GENOMIC DNA]</scope>
</reference>
<dbReference type="InterPro" id="IPR007396">
    <property type="entry name" value="TR_PAI2-type"/>
</dbReference>
<accession>A0A0P1KYD9</accession>
<gene>
    <name evidence="1" type="ORF">LAQU0_S31e00254g</name>
</gene>
<sequence length="241" mass="27965">MYIPKLTSVDDFDKQARTIKDHPLGILFNHSIPRTGLASYFSGNRNNSRSTDSEMCATHVPFFLERSQDGNCRLVAHLAGKNQQIMMLKDNPSCMVVFQGPNSYVTPAWYPEKEETHKFVPTWDYSCVHVYGKAKIIEDKEWLLRMLNNLTDQEENKRPEGDKFGSKWKVEQTNQKYLDFLIKGIVGLEIEISHIQSKFKLHQDQTPKNVNGILNGYEKEMGNDKAKQMCKMLRENYPREL</sequence>
<evidence type="ECO:0000313" key="1">
    <source>
        <dbReference type="EMBL" id="CUS25185.1"/>
    </source>
</evidence>
<dbReference type="InterPro" id="IPR012349">
    <property type="entry name" value="Split_barrel_FMN-bd"/>
</dbReference>